<keyword evidence="15 16" id="KW-0472">Membrane</keyword>
<dbReference type="InterPro" id="IPR001757">
    <property type="entry name" value="P_typ_ATPase"/>
</dbReference>
<dbReference type="Gene3D" id="3.40.50.1000">
    <property type="entry name" value="HAD superfamily/HAD-like"/>
    <property type="match status" value="1"/>
</dbReference>
<feature type="transmembrane region" description="Helical" evidence="16">
    <location>
        <begin position="34"/>
        <end position="56"/>
    </location>
</feature>
<dbReference type="InterPro" id="IPR023299">
    <property type="entry name" value="ATPase_P-typ_cyto_dom_N"/>
</dbReference>
<evidence type="ECO:0000256" key="15">
    <source>
        <dbReference type="ARBA" id="ARBA00023136"/>
    </source>
</evidence>
<feature type="binding site" evidence="16">
    <location>
        <position position="348"/>
    </location>
    <ligand>
        <name>ATP</name>
        <dbReference type="ChEBI" id="CHEBI:30616"/>
    </ligand>
</feature>
<dbReference type="SUPFAM" id="SSF81653">
    <property type="entry name" value="Calcium ATPase, transduction domain A"/>
    <property type="match status" value="1"/>
</dbReference>
<keyword evidence="12 16" id="KW-1278">Translocase</keyword>
<feature type="transmembrane region" description="Helical" evidence="16">
    <location>
        <begin position="650"/>
        <end position="676"/>
    </location>
</feature>
<evidence type="ECO:0000256" key="2">
    <source>
        <dbReference type="ARBA" id="ARBA00022448"/>
    </source>
</evidence>
<protein>
    <recommendedName>
        <fullName evidence="16">Potassium-transporting ATPase ATP-binding subunit</fullName>
        <ecNumber evidence="16">7.2.2.6</ecNumber>
    </recommendedName>
    <alternativeName>
        <fullName evidence="16">ATP phosphohydrolase [potassium-transporting] B chain</fullName>
    </alternativeName>
    <alternativeName>
        <fullName evidence="16">Potassium-binding and translocating subunit B</fullName>
    </alternativeName>
    <alternativeName>
        <fullName evidence="16">Potassium-translocating ATPase B chain</fullName>
    </alternativeName>
</protein>
<feature type="active site" description="4-aspartylphosphate intermediate" evidence="16">
    <location>
        <position position="307"/>
    </location>
</feature>
<dbReference type="RefSeq" id="WP_230743078.1">
    <property type="nucleotide sequence ID" value="NZ_PGCK01000014.1"/>
</dbReference>
<dbReference type="Pfam" id="PF00702">
    <property type="entry name" value="Hydrolase"/>
    <property type="match status" value="1"/>
</dbReference>
<evidence type="ECO:0000256" key="8">
    <source>
        <dbReference type="ARBA" id="ARBA00022741"/>
    </source>
</evidence>
<dbReference type="Proteomes" id="UP001320159">
    <property type="component" value="Unassembled WGS sequence"/>
</dbReference>
<keyword evidence="5 16" id="KW-0597">Phosphoprotein</keyword>
<evidence type="ECO:0000256" key="1">
    <source>
        <dbReference type="ARBA" id="ARBA00004370"/>
    </source>
</evidence>
<dbReference type="AlphaFoldDB" id="A0AAP2RH81"/>
<dbReference type="InterPro" id="IPR059000">
    <property type="entry name" value="ATPase_P-type_domA"/>
</dbReference>
<keyword evidence="19" id="KW-1185">Reference proteome</keyword>
<dbReference type="GO" id="GO:0005886">
    <property type="term" value="C:plasma membrane"/>
    <property type="evidence" value="ECO:0007669"/>
    <property type="project" value="UniProtKB-SubCell"/>
</dbReference>
<evidence type="ECO:0000313" key="18">
    <source>
        <dbReference type="EMBL" id="MCD1296155.1"/>
    </source>
</evidence>
<dbReference type="GO" id="GO:0000287">
    <property type="term" value="F:magnesium ion binding"/>
    <property type="evidence" value="ECO:0007669"/>
    <property type="project" value="UniProtKB-UniRule"/>
</dbReference>
<dbReference type="Gene3D" id="3.40.1110.10">
    <property type="entry name" value="Calcium-transporting ATPase, cytoplasmic domain N"/>
    <property type="match status" value="1"/>
</dbReference>
<dbReference type="NCBIfam" id="TIGR01497">
    <property type="entry name" value="kdpB"/>
    <property type="match status" value="1"/>
</dbReference>
<comment type="similarity">
    <text evidence="16">Belongs to the cation transport ATPase (P-type) (TC 3.A.3) family. Type IA subfamily.</text>
</comment>
<dbReference type="HAMAP" id="MF_00285">
    <property type="entry name" value="KdpB"/>
    <property type="match status" value="1"/>
</dbReference>
<keyword evidence="8 16" id="KW-0547">Nucleotide-binding</keyword>
<comment type="caution">
    <text evidence="18">The sequence shown here is derived from an EMBL/GenBank/DDBJ whole genome shotgun (WGS) entry which is preliminary data.</text>
</comment>
<keyword evidence="6 16" id="KW-0812">Transmembrane</keyword>
<dbReference type="GO" id="GO:0016887">
    <property type="term" value="F:ATP hydrolysis activity"/>
    <property type="evidence" value="ECO:0007669"/>
    <property type="project" value="InterPro"/>
</dbReference>
<dbReference type="GO" id="GO:0005524">
    <property type="term" value="F:ATP binding"/>
    <property type="evidence" value="ECO:0007669"/>
    <property type="project" value="UniProtKB-UniRule"/>
</dbReference>
<dbReference type="InterPro" id="IPR006391">
    <property type="entry name" value="P-type_ATPase_bsu_IA"/>
</dbReference>
<evidence type="ECO:0000256" key="4">
    <source>
        <dbReference type="ARBA" id="ARBA00022538"/>
    </source>
</evidence>
<dbReference type="InterPro" id="IPR008250">
    <property type="entry name" value="ATPase_P-typ_transduc_dom_A_sf"/>
</dbReference>
<dbReference type="SFLD" id="SFLDG00002">
    <property type="entry name" value="C1.7:_P-type_atpase_like"/>
    <property type="match status" value="1"/>
</dbReference>
<evidence type="ECO:0000256" key="12">
    <source>
        <dbReference type="ARBA" id="ARBA00022967"/>
    </source>
</evidence>
<dbReference type="InterPro" id="IPR044492">
    <property type="entry name" value="P_typ_ATPase_HD_dom"/>
</dbReference>
<dbReference type="SFLD" id="SFLDF00027">
    <property type="entry name" value="p-type_atpase"/>
    <property type="match status" value="1"/>
</dbReference>
<dbReference type="InterPro" id="IPR036412">
    <property type="entry name" value="HAD-like_sf"/>
</dbReference>
<comment type="subunit">
    <text evidence="16">The system is composed of three essential subunits: KdpA, KdpB and KdpC.</text>
</comment>
<keyword evidence="3 16" id="KW-1003">Cell membrane</keyword>
<dbReference type="InterPro" id="IPR023214">
    <property type="entry name" value="HAD_sf"/>
</dbReference>
<dbReference type="SFLD" id="SFLDS00003">
    <property type="entry name" value="Haloacid_Dehalogenase"/>
    <property type="match status" value="1"/>
</dbReference>
<dbReference type="Pfam" id="PF00122">
    <property type="entry name" value="E1-E2_ATPase"/>
    <property type="match status" value="1"/>
</dbReference>
<evidence type="ECO:0000256" key="13">
    <source>
        <dbReference type="ARBA" id="ARBA00022989"/>
    </source>
</evidence>
<dbReference type="PRINTS" id="PR00119">
    <property type="entry name" value="CATATPASE"/>
</dbReference>
<evidence type="ECO:0000259" key="17">
    <source>
        <dbReference type="Pfam" id="PF00122"/>
    </source>
</evidence>
<evidence type="ECO:0000256" key="7">
    <source>
        <dbReference type="ARBA" id="ARBA00022723"/>
    </source>
</evidence>
<accession>A0AAP2RH81</accession>
<keyword evidence="4 16" id="KW-0633">Potassium transport</keyword>
<evidence type="ECO:0000256" key="6">
    <source>
        <dbReference type="ARBA" id="ARBA00022692"/>
    </source>
</evidence>
<dbReference type="PANTHER" id="PTHR43743">
    <property type="entry name" value="POTASSIUM-TRANSPORTING ATPASE ATP-BINDING SUBUNIT"/>
    <property type="match status" value="1"/>
</dbReference>
<dbReference type="InterPro" id="IPR018303">
    <property type="entry name" value="ATPase_P-typ_P_site"/>
</dbReference>
<reference evidence="18 19" key="1">
    <citation type="submission" date="2017-11" db="EMBL/GenBank/DDBJ databases">
        <title>Isolation and Characterization of Family Methanocellaceae Species from Potential Methane Hydrate Area Offshore Southwestern Taiwan.</title>
        <authorList>
            <person name="Zhang W.-L."/>
            <person name="Chen W.-C."/>
            <person name="Lai M.-C."/>
            <person name="Chen S.-C."/>
        </authorList>
    </citation>
    <scope>NUCLEOTIDE SEQUENCE [LARGE SCALE GENOMIC DNA]</scope>
    <source>
        <strain evidence="18 19">CWC-04</strain>
    </source>
</reference>
<dbReference type="PANTHER" id="PTHR43743:SF1">
    <property type="entry name" value="POTASSIUM-TRANSPORTING ATPASE ATP-BINDING SUBUNIT"/>
    <property type="match status" value="1"/>
</dbReference>
<feature type="transmembrane region" description="Helical" evidence="16">
    <location>
        <begin position="219"/>
        <end position="248"/>
    </location>
</feature>
<feature type="binding site" evidence="16">
    <location>
        <position position="514"/>
    </location>
    <ligand>
        <name>Mg(2+)</name>
        <dbReference type="ChEBI" id="CHEBI:18420"/>
    </ligand>
</feature>
<dbReference type="EMBL" id="PGCK01000014">
    <property type="protein sequence ID" value="MCD1296155.1"/>
    <property type="molecule type" value="Genomic_DNA"/>
</dbReference>
<keyword evidence="2 16" id="KW-0813">Transport</keyword>
<keyword evidence="7 16" id="KW-0479">Metal-binding</keyword>
<feature type="domain" description="P-type ATPase A" evidence="17">
    <location>
        <begin position="111"/>
        <end position="204"/>
    </location>
</feature>
<evidence type="ECO:0000256" key="5">
    <source>
        <dbReference type="ARBA" id="ARBA00022553"/>
    </source>
</evidence>
<feature type="transmembrane region" description="Helical" evidence="16">
    <location>
        <begin position="583"/>
        <end position="606"/>
    </location>
</feature>
<feature type="binding site" evidence="16">
    <location>
        <position position="518"/>
    </location>
    <ligand>
        <name>Mg(2+)</name>
        <dbReference type="ChEBI" id="CHEBI:18420"/>
    </ligand>
</feature>
<evidence type="ECO:0000256" key="9">
    <source>
        <dbReference type="ARBA" id="ARBA00022840"/>
    </source>
</evidence>
<feature type="transmembrane region" description="Helical" evidence="16">
    <location>
        <begin position="68"/>
        <end position="89"/>
    </location>
</feature>
<feature type="transmembrane region" description="Helical" evidence="16">
    <location>
        <begin position="254"/>
        <end position="277"/>
    </location>
</feature>
<feature type="transmembrane region" description="Helical" evidence="16">
    <location>
        <begin position="612"/>
        <end position="638"/>
    </location>
</feature>
<gene>
    <name evidence="16 18" type="primary">kdpB</name>
    <name evidence="18" type="ORF">CUJ83_14220</name>
</gene>
<dbReference type="NCBIfam" id="TIGR01494">
    <property type="entry name" value="ATPase_P-type"/>
    <property type="match status" value="2"/>
</dbReference>
<organism evidence="18 19">
    <name type="scientific">Methanooceanicella nereidis</name>
    <dbReference type="NCBI Taxonomy" id="2052831"/>
    <lineage>
        <taxon>Archaea</taxon>
        <taxon>Methanobacteriati</taxon>
        <taxon>Methanobacteriota</taxon>
        <taxon>Stenosarchaea group</taxon>
        <taxon>Methanomicrobia</taxon>
        <taxon>Methanocellales</taxon>
        <taxon>Methanocellaceae</taxon>
        <taxon>Methanooceanicella</taxon>
    </lineage>
</organism>
<keyword evidence="14 16" id="KW-0406">Ion transport</keyword>
<feature type="binding site" evidence="16">
    <location>
        <position position="344"/>
    </location>
    <ligand>
        <name>ATP</name>
        <dbReference type="ChEBI" id="CHEBI:30616"/>
    </ligand>
</feature>
<sequence length="678" mass="72714">MTVGDGWLSWRTILTSLISSFSKFDPRYIIKNPIIFILFMCLGLTVLVYLFPSQFMDIESPVMNRSDYLFIVITLFLTILFSFFSESLAETQRLALIDRLKIKRKGIIAKKLGPDDTIKFVDSDSLKIGDTVHVEGGDTVPRDGVITEGSAAFDESMMTGESQPVIKEADSPDPSVIGGTRILSGYARIRITAEPGSTFLDRILMLEKAAERQRTPNEVALTVLLISMTIVLLVVVVAVAVMSTYYGIEADTGVLVSLFVCLIPTTMGGLLPAIVIAGVNRVTMVNIVATSSRAVENTGDVDVLILDKTGTLTIGNRKANRIIHAPGKSMKDIIMASMYASVRDNTPEGRSILDLGKKLGHHIDDSKLKGFKTILFTPEARISGIQTADGKRYIKGSMEAIKIQAGHLPEKLVEEAGQASRIGSTPLAVAVDNEVVGLVILKDVIKPGIRERLDELKRMGIKTIMCTGDNVVTAATIADEVGVDQYMANAIPEDKLLLIMGEQAQGNHVFMSGDGDNDVPALAQANVGMAMNTGTASAKKAAELIDLDSDPTKLIEVVGVAKQLLITRGALTTFSITNDLAKYFAILPAIFSSTIPALAALNILGLSSPKSAIFSALIFNTLIIPILIPVALSGVKYTPAGASDMLKRNILIYGLGGLVSAFIGIKLIDIVLTAVMGL</sequence>
<keyword evidence="10 16" id="KW-0460">Magnesium</keyword>
<keyword evidence="11 16" id="KW-0630">Potassium</keyword>
<evidence type="ECO:0000256" key="14">
    <source>
        <dbReference type="ARBA" id="ARBA00023065"/>
    </source>
</evidence>
<dbReference type="PROSITE" id="PS00154">
    <property type="entry name" value="ATPASE_E1_E2"/>
    <property type="match status" value="1"/>
</dbReference>
<proteinExistence type="inferred from homology"/>
<evidence type="ECO:0000256" key="10">
    <source>
        <dbReference type="ARBA" id="ARBA00022842"/>
    </source>
</evidence>
<dbReference type="InterPro" id="IPR023298">
    <property type="entry name" value="ATPase_P-typ_TM_dom_sf"/>
</dbReference>
<comment type="subcellular location">
    <subcellularLocation>
        <location evidence="16">Cell membrane</location>
        <topology evidence="16">Multi-pass membrane protein</topology>
    </subcellularLocation>
    <subcellularLocation>
        <location evidence="1">Membrane</location>
    </subcellularLocation>
</comment>
<dbReference type="EC" id="7.2.2.6" evidence="16"/>
<evidence type="ECO:0000256" key="11">
    <source>
        <dbReference type="ARBA" id="ARBA00022958"/>
    </source>
</evidence>
<comment type="catalytic activity">
    <reaction evidence="16">
        <text>K(+)(out) + ATP + H2O = K(+)(in) + ADP + phosphate + H(+)</text>
        <dbReference type="Rhea" id="RHEA:16777"/>
        <dbReference type="ChEBI" id="CHEBI:15377"/>
        <dbReference type="ChEBI" id="CHEBI:15378"/>
        <dbReference type="ChEBI" id="CHEBI:29103"/>
        <dbReference type="ChEBI" id="CHEBI:30616"/>
        <dbReference type="ChEBI" id="CHEBI:43474"/>
        <dbReference type="ChEBI" id="CHEBI:456216"/>
        <dbReference type="EC" id="7.2.2.6"/>
    </reaction>
</comment>
<dbReference type="SUPFAM" id="SSF56784">
    <property type="entry name" value="HAD-like"/>
    <property type="match status" value="1"/>
</dbReference>
<dbReference type="Gene3D" id="2.70.150.10">
    <property type="entry name" value="Calcium-transporting ATPase, cytoplasmic transduction domain A"/>
    <property type="match status" value="1"/>
</dbReference>
<evidence type="ECO:0000256" key="16">
    <source>
        <dbReference type="HAMAP-Rule" id="MF_00285"/>
    </source>
</evidence>
<comment type="caution">
    <text evidence="16">Lacks conserved residue(s) required for the propagation of feature annotation.</text>
</comment>
<name>A0AAP2RH81_9EURY</name>
<evidence type="ECO:0000313" key="19">
    <source>
        <dbReference type="Proteomes" id="UP001320159"/>
    </source>
</evidence>
<keyword evidence="9 16" id="KW-0067">ATP-binding</keyword>
<comment type="function">
    <text evidence="16">Part of the high-affinity ATP-driven potassium transport (or Kdp) system, which catalyzes the hydrolysis of ATP coupled with the electrogenic transport of potassium into the cytoplasm. This subunit is responsible for energy coupling to the transport system and for the release of the potassium ions to the cytoplasm.</text>
</comment>
<evidence type="ECO:0000256" key="3">
    <source>
        <dbReference type="ARBA" id="ARBA00022475"/>
    </source>
</evidence>
<dbReference type="GO" id="GO:0008556">
    <property type="term" value="F:P-type potassium transmembrane transporter activity"/>
    <property type="evidence" value="ECO:0007669"/>
    <property type="project" value="UniProtKB-UniRule"/>
</dbReference>
<dbReference type="SUPFAM" id="SSF81665">
    <property type="entry name" value="Calcium ATPase, transmembrane domain M"/>
    <property type="match status" value="1"/>
</dbReference>
<keyword evidence="13 16" id="KW-1133">Transmembrane helix</keyword>
<feature type="binding site" evidence="16">
    <location>
        <position position="395"/>
    </location>
    <ligand>
        <name>ATP</name>
        <dbReference type="ChEBI" id="CHEBI:30616"/>
    </ligand>
</feature>